<gene>
    <name evidence="11" type="ORF">FSB_LOCUS57052</name>
</gene>
<dbReference type="PROSITE" id="PS00502">
    <property type="entry name" value="POLYGALACTURONASE"/>
    <property type="match status" value="1"/>
</dbReference>
<protein>
    <recommendedName>
        <fullName evidence="12">Pectate lyase superfamily protein domain-containing protein</fullName>
    </recommendedName>
</protein>
<evidence type="ECO:0000256" key="4">
    <source>
        <dbReference type="ARBA" id="ARBA00022525"/>
    </source>
</evidence>
<evidence type="ECO:0008006" key="12">
    <source>
        <dbReference type="Google" id="ProtNLM"/>
    </source>
</evidence>
<dbReference type="InterPro" id="IPR006626">
    <property type="entry name" value="PbH1"/>
</dbReference>
<keyword evidence="6 9" id="KW-0326">Glycosidase</keyword>
<keyword evidence="5 9" id="KW-0378">Hydrolase</keyword>
<dbReference type="AlphaFoldDB" id="A0A2N9IY38"/>
<keyword evidence="3" id="KW-0134">Cell wall</keyword>
<dbReference type="InterPro" id="IPR011050">
    <property type="entry name" value="Pectin_lyase_fold/virulence"/>
</dbReference>
<dbReference type="Gene3D" id="2.160.20.10">
    <property type="entry name" value="Single-stranded right-handed beta-helix, Pectin lyase-like"/>
    <property type="match status" value="1"/>
</dbReference>
<evidence type="ECO:0000256" key="10">
    <source>
        <dbReference type="SAM" id="SignalP"/>
    </source>
</evidence>
<evidence type="ECO:0000256" key="9">
    <source>
        <dbReference type="RuleBase" id="RU361169"/>
    </source>
</evidence>
<dbReference type="EMBL" id="OIVN01006261">
    <property type="protein sequence ID" value="SPD29170.1"/>
    <property type="molecule type" value="Genomic_DNA"/>
</dbReference>
<dbReference type="Pfam" id="PF00295">
    <property type="entry name" value="Glyco_hydro_28"/>
    <property type="match status" value="1"/>
</dbReference>
<keyword evidence="7" id="KW-0961">Cell wall biogenesis/degradation</keyword>
<dbReference type="PANTHER" id="PTHR31375">
    <property type="match status" value="1"/>
</dbReference>
<evidence type="ECO:0000256" key="1">
    <source>
        <dbReference type="ARBA" id="ARBA00004191"/>
    </source>
</evidence>
<keyword evidence="10" id="KW-0732">Signal</keyword>
<dbReference type="SUPFAM" id="SSF51126">
    <property type="entry name" value="Pectin lyase-like"/>
    <property type="match status" value="1"/>
</dbReference>
<dbReference type="InterPro" id="IPR000743">
    <property type="entry name" value="Glyco_hydro_28"/>
</dbReference>
<comment type="subcellular location">
    <subcellularLocation>
        <location evidence="1">Secreted</location>
        <location evidence="1">Cell wall</location>
    </subcellularLocation>
</comment>
<reference evidence="11" key="1">
    <citation type="submission" date="2018-02" db="EMBL/GenBank/DDBJ databases">
        <authorList>
            <person name="Cohen D.B."/>
            <person name="Kent A.D."/>
        </authorList>
    </citation>
    <scope>NUCLEOTIDE SEQUENCE</scope>
</reference>
<organism evidence="11">
    <name type="scientific">Fagus sylvatica</name>
    <name type="common">Beechnut</name>
    <dbReference type="NCBI Taxonomy" id="28930"/>
    <lineage>
        <taxon>Eukaryota</taxon>
        <taxon>Viridiplantae</taxon>
        <taxon>Streptophyta</taxon>
        <taxon>Embryophyta</taxon>
        <taxon>Tracheophyta</taxon>
        <taxon>Spermatophyta</taxon>
        <taxon>Magnoliopsida</taxon>
        <taxon>eudicotyledons</taxon>
        <taxon>Gunneridae</taxon>
        <taxon>Pentapetalae</taxon>
        <taxon>rosids</taxon>
        <taxon>fabids</taxon>
        <taxon>Fagales</taxon>
        <taxon>Fagaceae</taxon>
        <taxon>Fagus</taxon>
    </lineage>
</organism>
<dbReference type="GO" id="GO:0004650">
    <property type="term" value="F:polygalacturonase activity"/>
    <property type="evidence" value="ECO:0007669"/>
    <property type="project" value="InterPro"/>
</dbReference>
<dbReference type="SMART" id="SM00710">
    <property type="entry name" value="PbH1"/>
    <property type="match status" value="6"/>
</dbReference>
<evidence type="ECO:0000256" key="6">
    <source>
        <dbReference type="ARBA" id="ARBA00023295"/>
    </source>
</evidence>
<evidence type="ECO:0000256" key="7">
    <source>
        <dbReference type="ARBA" id="ARBA00023316"/>
    </source>
</evidence>
<keyword evidence="4" id="KW-0964">Secreted</keyword>
<evidence type="ECO:0000256" key="2">
    <source>
        <dbReference type="ARBA" id="ARBA00008834"/>
    </source>
</evidence>
<feature type="active site" evidence="8">
    <location>
        <position position="241"/>
    </location>
</feature>
<dbReference type="GO" id="GO:0071555">
    <property type="term" value="P:cell wall organization"/>
    <property type="evidence" value="ECO:0007669"/>
    <property type="project" value="UniProtKB-KW"/>
</dbReference>
<sequence length="392" mass="41960">MAKFWSLLYTLFFIIYVSHTSHATIVYNVINFGAKPDGIKDSTPAFLNAWSAACASSDSSTINVPKGRYLLGSLAFKGDCKSSDITFRIDGTLVAPADYRVLGKASNWLSFEGVSGVNIIGGALDAKGSALWACKAARMINCPNGATTLSFTNSNNIRINGLMSLNSQMFHIVFNGCQNVHVERVKIIAAGDSPNTDGIHVQLSRNVAIMNSIIKTGDDCISIGPGTKNLWIESITCGPGHGISIGSLGKDMEEAGVQNVTVMKAIFIGTQNGLRIKSWARPSNGFVQRVRFLGAVMQNVQNPIVIDQNYCPHNINCPGQVSGVKISDVLYQNIRGTSATQIAIKFDCSAKTPCTGIRLENVNLICPNQVAQSFCTNAIGKTLGSIQPNSCL</sequence>
<evidence type="ECO:0000256" key="3">
    <source>
        <dbReference type="ARBA" id="ARBA00022512"/>
    </source>
</evidence>
<name>A0A2N9IY38_FAGSY</name>
<comment type="similarity">
    <text evidence="2 9">Belongs to the glycosyl hydrolase 28 family.</text>
</comment>
<dbReference type="InterPro" id="IPR012334">
    <property type="entry name" value="Pectin_lyas_fold"/>
</dbReference>
<accession>A0A2N9IY38</accession>
<dbReference type="FunFam" id="2.160.20.10:FF:000016">
    <property type="entry name" value="Polygalacturonase 7"/>
    <property type="match status" value="1"/>
</dbReference>
<dbReference type="GO" id="GO:0005975">
    <property type="term" value="P:carbohydrate metabolic process"/>
    <property type="evidence" value="ECO:0007669"/>
    <property type="project" value="InterPro"/>
</dbReference>
<evidence type="ECO:0000256" key="5">
    <source>
        <dbReference type="ARBA" id="ARBA00022801"/>
    </source>
</evidence>
<feature type="signal peptide" evidence="10">
    <location>
        <begin position="1"/>
        <end position="23"/>
    </location>
</feature>
<feature type="chain" id="PRO_5014718354" description="Pectate lyase superfamily protein domain-containing protein" evidence="10">
    <location>
        <begin position="24"/>
        <end position="392"/>
    </location>
</feature>
<evidence type="ECO:0000313" key="11">
    <source>
        <dbReference type="EMBL" id="SPD29170.1"/>
    </source>
</evidence>
<evidence type="ECO:0000256" key="8">
    <source>
        <dbReference type="PROSITE-ProRule" id="PRU10052"/>
    </source>
</evidence>
<proteinExistence type="inferred from homology"/>